<evidence type="ECO:0000256" key="3">
    <source>
        <dbReference type="ARBA" id="ARBA00022448"/>
    </source>
</evidence>
<feature type="transmembrane region" description="Helical" evidence="8">
    <location>
        <begin position="311"/>
        <end position="336"/>
    </location>
</feature>
<dbReference type="InterPro" id="IPR001958">
    <property type="entry name" value="Tet-R_TetA/multi-R_MdtG-like"/>
</dbReference>
<sequence length="418" mass="45479">MLSSIQSIYKDYPPKFWVLISVYFIDRVGGALIYPFLSLYITGKFGVGMTEVGVMLAIHSVFAFIGNLLGGALADRFGRKSILILGLISSAGVSLLMGVVQDWTVFYFLVSLTGFMSHIGDPAASAMMADILPIEKRTDGYGILRVAVNLAVTIGPAIGGLMAGVSYLLLFILDCVISSIAAIVVLIYLPETKPEISAGETELNTLQTLKGYGIVFKDQLLMGIITLTMFTAIVYLQINSSLSVYLRDLHGITPKQFGYIFSTNALIVVVMQFSITKQVKKFQPLWMMALGNVLYAGGFAMYGFVSGYPLFLLAMVIVTLGEMVIAPVIQTVIAFIAPHDMRGRYMAAFQIGRQSAAAIGPLIAGFILDNCNPRWLWYGGGIICVMVAAGYLVLWKRAGEQFNAITNRDRKISEQVAG</sequence>
<dbReference type="PANTHER" id="PTHR23517:SF2">
    <property type="entry name" value="MULTIDRUG RESISTANCE PROTEIN MDTH"/>
    <property type="match status" value="1"/>
</dbReference>
<feature type="transmembrane region" description="Helical" evidence="8">
    <location>
        <begin position="167"/>
        <end position="189"/>
    </location>
</feature>
<dbReference type="PROSITE" id="PS50850">
    <property type="entry name" value="MFS"/>
    <property type="match status" value="1"/>
</dbReference>
<dbReference type="InterPro" id="IPR005829">
    <property type="entry name" value="Sugar_transporter_CS"/>
</dbReference>
<dbReference type="Gene3D" id="1.20.1250.20">
    <property type="entry name" value="MFS general substrate transporter like domains"/>
    <property type="match status" value="1"/>
</dbReference>
<comment type="similarity">
    <text evidence="2">Belongs to the major facilitator superfamily. TCR/Tet family.</text>
</comment>
<keyword evidence="11" id="KW-1185">Reference proteome</keyword>
<feature type="transmembrane region" description="Helical" evidence="8">
    <location>
        <begin position="285"/>
        <end position="305"/>
    </location>
</feature>
<feature type="transmembrane region" description="Helical" evidence="8">
    <location>
        <begin position="141"/>
        <end position="161"/>
    </location>
</feature>
<proteinExistence type="inferred from homology"/>
<dbReference type="GO" id="GO:0005886">
    <property type="term" value="C:plasma membrane"/>
    <property type="evidence" value="ECO:0007669"/>
    <property type="project" value="UniProtKB-SubCell"/>
</dbReference>
<keyword evidence="5 8" id="KW-0812">Transmembrane</keyword>
<dbReference type="InterPro" id="IPR011701">
    <property type="entry name" value="MFS"/>
</dbReference>
<evidence type="ECO:0000313" key="11">
    <source>
        <dbReference type="Proteomes" id="UP000256388"/>
    </source>
</evidence>
<feature type="transmembrane region" description="Helical" evidence="8">
    <location>
        <begin position="106"/>
        <end position="129"/>
    </location>
</feature>
<feature type="transmembrane region" description="Helical" evidence="8">
    <location>
        <begin position="258"/>
        <end position="276"/>
    </location>
</feature>
<gene>
    <name evidence="10" type="ORF">DFR64_0269</name>
</gene>
<dbReference type="Pfam" id="PF07690">
    <property type="entry name" value="MFS_1"/>
    <property type="match status" value="1"/>
</dbReference>
<feature type="transmembrane region" description="Helical" evidence="8">
    <location>
        <begin position="53"/>
        <end position="74"/>
    </location>
</feature>
<evidence type="ECO:0000256" key="8">
    <source>
        <dbReference type="SAM" id="Phobius"/>
    </source>
</evidence>
<evidence type="ECO:0000256" key="1">
    <source>
        <dbReference type="ARBA" id="ARBA00004651"/>
    </source>
</evidence>
<evidence type="ECO:0000256" key="6">
    <source>
        <dbReference type="ARBA" id="ARBA00022989"/>
    </source>
</evidence>
<dbReference type="SUPFAM" id="SSF103473">
    <property type="entry name" value="MFS general substrate transporter"/>
    <property type="match status" value="1"/>
</dbReference>
<feature type="transmembrane region" description="Helical" evidence="8">
    <location>
        <begin position="16"/>
        <end position="41"/>
    </location>
</feature>
<keyword evidence="4" id="KW-1003">Cell membrane</keyword>
<dbReference type="PRINTS" id="PR01035">
    <property type="entry name" value="TCRTETA"/>
</dbReference>
<dbReference type="PROSITE" id="PS00216">
    <property type="entry name" value="SUGAR_TRANSPORT_1"/>
    <property type="match status" value="1"/>
</dbReference>
<evidence type="ECO:0000313" key="10">
    <source>
        <dbReference type="EMBL" id="REG10411.1"/>
    </source>
</evidence>
<feature type="transmembrane region" description="Helical" evidence="8">
    <location>
        <begin position="348"/>
        <end position="369"/>
    </location>
</feature>
<dbReference type="AlphaFoldDB" id="A0A347ZUM1"/>
<dbReference type="InterPro" id="IPR050171">
    <property type="entry name" value="MFS_Transporters"/>
</dbReference>
<feature type="transmembrane region" description="Helical" evidence="8">
    <location>
        <begin position="81"/>
        <end position="100"/>
    </location>
</feature>
<evidence type="ECO:0000256" key="4">
    <source>
        <dbReference type="ARBA" id="ARBA00022475"/>
    </source>
</evidence>
<dbReference type="Proteomes" id="UP000256388">
    <property type="component" value="Unassembled WGS sequence"/>
</dbReference>
<reference evidence="10 11" key="1">
    <citation type="submission" date="2018-08" db="EMBL/GenBank/DDBJ databases">
        <title>Genomic Encyclopedia of Type Strains, Phase IV (KMG-IV): sequencing the most valuable type-strain genomes for metagenomic binning, comparative biology and taxonomic classification.</title>
        <authorList>
            <person name="Goeker M."/>
        </authorList>
    </citation>
    <scope>NUCLEOTIDE SEQUENCE [LARGE SCALE GENOMIC DNA]</scope>
    <source>
        <strain evidence="10 11">DSM 23923</strain>
    </source>
</reference>
<dbReference type="CDD" id="cd17329">
    <property type="entry name" value="MFS_MdtH_MDR_like"/>
    <property type="match status" value="1"/>
</dbReference>
<evidence type="ECO:0000256" key="2">
    <source>
        <dbReference type="ARBA" id="ARBA00007520"/>
    </source>
</evidence>
<comment type="caution">
    <text evidence="10">The sequence shown here is derived from an EMBL/GenBank/DDBJ whole genome shotgun (WGS) entry which is preliminary data.</text>
</comment>
<feature type="transmembrane region" description="Helical" evidence="8">
    <location>
        <begin position="220"/>
        <end position="238"/>
    </location>
</feature>
<dbReference type="InterPro" id="IPR036259">
    <property type="entry name" value="MFS_trans_sf"/>
</dbReference>
<organism evidence="10 11">
    <name type="scientific">Pelolinea submarina</name>
    <dbReference type="NCBI Taxonomy" id="913107"/>
    <lineage>
        <taxon>Bacteria</taxon>
        <taxon>Bacillati</taxon>
        <taxon>Chloroflexota</taxon>
        <taxon>Anaerolineae</taxon>
        <taxon>Anaerolineales</taxon>
        <taxon>Anaerolineaceae</taxon>
        <taxon>Pelolinea</taxon>
    </lineage>
</organism>
<feature type="domain" description="Major facilitator superfamily (MFS) profile" evidence="9">
    <location>
        <begin position="15"/>
        <end position="399"/>
    </location>
</feature>
<name>A0A347ZUM1_9CHLR</name>
<dbReference type="PANTHER" id="PTHR23517">
    <property type="entry name" value="RESISTANCE PROTEIN MDTM, PUTATIVE-RELATED-RELATED"/>
    <property type="match status" value="1"/>
</dbReference>
<dbReference type="OrthoDB" id="9793283at2"/>
<keyword evidence="6 8" id="KW-1133">Transmembrane helix</keyword>
<keyword evidence="7 8" id="KW-0472">Membrane</keyword>
<dbReference type="InterPro" id="IPR020846">
    <property type="entry name" value="MFS_dom"/>
</dbReference>
<evidence type="ECO:0000259" key="9">
    <source>
        <dbReference type="PROSITE" id="PS50850"/>
    </source>
</evidence>
<accession>A0A347ZUM1</accession>
<evidence type="ECO:0000256" key="5">
    <source>
        <dbReference type="ARBA" id="ARBA00022692"/>
    </source>
</evidence>
<keyword evidence="3" id="KW-0813">Transport</keyword>
<feature type="transmembrane region" description="Helical" evidence="8">
    <location>
        <begin position="375"/>
        <end position="394"/>
    </location>
</feature>
<protein>
    <submittedName>
        <fullName evidence="10">Putative MFS family arabinose efflux permease</fullName>
    </submittedName>
</protein>
<evidence type="ECO:0000256" key="7">
    <source>
        <dbReference type="ARBA" id="ARBA00023136"/>
    </source>
</evidence>
<dbReference type="RefSeq" id="WP_116223594.1">
    <property type="nucleotide sequence ID" value="NZ_AP018437.1"/>
</dbReference>
<comment type="subcellular location">
    <subcellularLocation>
        <location evidence="1">Cell membrane</location>
        <topology evidence="1">Multi-pass membrane protein</topology>
    </subcellularLocation>
</comment>
<dbReference type="EMBL" id="QUMS01000001">
    <property type="protein sequence ID" value="REG10411.1"/>
    <property type="molecule type" value="Genomic_DNA"/>
</dbReference>
<dbReference type="GO" id="GO:0022857">
    <property type="term" value="F:transmembrane transporter activity"/>
    <property type="evidence" value="ECO:0007669"/>
    <property type="project" value="InterPro"/>
</dbReference>